<name>A0A0G4G9Q9_VITBC</name>
<protein>
    <recommendedName>
        <fullName evidence="5">IGFBP N-terminal domain-containing protein</fullName>
    </recommendedName>
</protein>
<organism evidence="3 4">
    <name type="scientific">Vitrella brassicaformis (strain CCMP3155)</name>
    <dbReference type="NCBI Taxonomy" id="1169540"/>
    <lineage>
        <taxon>Eukaryota</taxon>
        <taxon>Sar</taxon>
        <taxon>Alveolata</taxon>
        <taxon>Colpodellida</taxon>
        <taxon>Vitrellaceae</taxon>
        <taxon>Vitrella</taxon>
    </lineage>
</organism>
<keyword evidence="4" id="KW-1185">Reference proteome</keyword>
<feature type="region of interest" description="Disordered" evidence="1">
    <location>
        <begin position="131"/>
        <end position="238"/>
    </location>
</feature>
<evidence type="ECO:0008006" key="5">
    <source>
        <dbReference type="Google" id="ProtNLM"/>
    </source>
</evidence>
<feature type="signal peptide" evidence="2">
    <location>
        <begin position="1"/>
        <end position="29"/>
    </location>
</feature>
<evidence type="ECO:0000313" key="4">
    <source>
        <dbReference type="Proteomes" id="UP000041254"/>
    </source>
</evidence>
<feature type="compositionally biased region" description="Polar residues" evidence="1">
    <location>
        <begin position="188"/>
        <end position="202"/>
    </location>
</feature>
<sequence length="355" mass="37225">MKNHISSLVSRCCLPVLLLVVCSSHVVSSAEVLDCGRVPPQCDDCTSMCDLSAPQPTPPLPAFLHPCYAHPECRECIGYAPCLELYADPDLVFDDMASPIQAATSIEIDTYTHTFTDSVRRQRRERMLQQRDEGFDVTSPPPSGVLPAPGGGGSSTFADNGEWTVVGEGQGGAGDSAGDRGDERVSAPMSSGSNSNATNDAPSRQGRPAATGGAAEGEIGPPAAAEGPRPPVEDRPHDASYCIGMPRECQLRCSQCHRAPPVICPDKCREDPCDRYLMCGLAETSATGPMAMTGPHDCGEGTVCSYGLVCCNRSLGICVPPGELCYVGPAAAAQRRLLRQAGSSDENTHGGSIGE</sequence>
<evidence type="ECO:0000256" key="1">
    <source>
        <dbReference type="SAM" id="MobiDB-lite"/>
    </source>
</evidence>
<dbReference type="VEuPathDB" id="CryptoDB:Vbra_22050"/>
<proteinExistence type="predicted"/>
<evidence type="ECO:0000313" key="3">
    <source>
        <dbReference type="EMBL" id="CEM25258.1"/>
    </source>
</evidence>
<dbReference type="EMBL" id="CDMY01000593">
    <property type="protein sequence ID" value="CEM25258.1"/>
    <property type="molecule type" value="Genomic_DNA"/>
</dbReference>
<feature type="compositionally biased region" description="Low complexity" evidence="1">
    <location>
        <begin position="206"/>
        <end position="227"/>
    </location>
</feature>
<evidence type="ECO:0000256" key="2">
    <source>
        <dbReference type="SAM" id="SignalP"/>
    </source>
</evidence>
<dbReference type="AlphaFoldDB" id="A0A0G4G9Q9"/>
<feature type="chain" id="PRO_5005190382" description="IGFBP N-terminal domain-containing protein" evidence="2">
    <location>
        <begin position="30"/>
        <end position="355"/>
    </location>
</feature>
<gene>
    <name evidence="3" type="ORF">Vbra_22050</name>
</gene>
<dbReference type="InParanoid" id="A0A0G4G9Q9"/>
<dbReference type="Proteomes" id="UP000041254">
    <property type="component" value="Unassembled WGS sequence"/>
</dbReference>
<keyword evidence="2" id="KW-0732">Signal</keyword>
<reference evidence="3 4" key="1">
    <citation type="submission" date="2014-11" db="EMBL/GenBank/DDBJ databases">
        <authorList>
            <person name="Zhu J."/>
            <person name="Qi W."/>
            <person name="Song R."/>
        </authorList>
    </citation>
    <scope>NUCLEOTIDE SEQUENCE [LARGE SCALE GENOMIC DNA]</scope>
</reference>
<accession>A0A0G4G9Q9</accession>